<dbReference type="CDD" id="cd06583">
    <property type="entry name" value="PGRP"/>
    <property type="match status" value="1"/>
</dbReference>
<dbReference type="PANTHER" id="PTHR11022">
    <property type="entry name" value="PEPTIDOGLYCAN RECOGNITION PROTEIN"/>
    <property type="match status" value="1"/>
</dbReference>
<evidence type="ECO:0000313" key="7">
    <source>
        <dbReference type="EMBL" id="MEB3347265.1"/>
    </source>
</evidence>
<evidence type="ECO:0000256" key="4">
    <source>
        <dbReference type="SAM" id="SignalP"/>
    </source>
</evidence>
<keyword evidence="7" id="KW-0378">Hydrolase</keyword>
<reference evidence="7 8" key="1">
    <citation type="journal article" date="2013" name="Int. J. Syst. Evol. Microbiol.">
        <title>Aquimarina gracilis sp. nov., isolated from the gut microflora of a mussel, Mytilus coruscus, and emended description of Aquimarina spongiae.</title>
        <authorList>
            <person name="Park S.C."/>
            <person name="Choe H.N."/>
            <person name="Baik K.S."/>
            <person name="Seong C.N."/>
        </authorList>
    </citation>
    <scope>NUCLEOTIDE SEQUENCE [LARGE SCALE GENOMIC DNA]</scope>
    <source>
        <strain evidence="7 8">PSC32</strain>
    </source>
</reference>
<accession>A0ABU5ZZL6</accession>
<feature type="signal peptide" evidence="4">
    <location>
        <begin position="1"/>
        <end position="21"/>
    </location>
</feature>
<keyword evidence="8" id="KW-1185">Reference proteome</keyword>
<dbReference type="Pfam" id="PF01510">
    <property type="entry name" value="Amidase_2"/>
    <property type="match status" value="1"/>
</dbReference>
<dbReference type="EMBL" id="JAYKLX010000008">
    <property type="protein sequence ID" value="MEB3347265.1"/>
    <property type="molecule type" value="Genomic_DNA"/>
</dbReference>
<feature type="domain" description="Peptidoglycan recognition protein family" evidence="6">
    <location>
        <begin position="200"/>
        <end position="343"/>
    </location>
</feature>
<evidence type="ECO:0000313" key="8">
    <source>
        <dbReference type="Proteomes" id="UP001327027"/>
    </source>
</evidence>
<dbReference type="SMART" id="SM00644">
    <property type="entry name" value="Ami_2"/>
    <property type="match status" value="1"/>
</dbReference>
<dbReference type="NCBIfam" id="TIGR04183">
    <property type="entry name" value="Por_Secre_tail"/>
    <property type="match status" value="1"/>
</dbReference>
<dbReference type="Proteomes" id="UP001327027">
    <property type="component" value="Unassembled WGS sequence"/>
</dbReference>
<dbReference type="Gene3D" id="3.40.80.10">
    <property type="entry name" value="Peptidoglycan recognition protein-like"/>
    <property type="match status" value="1"/>
</dbReference>
<comment type="caution">
    <text evidence="7">The sequence shown here is derived from an EMBL/GenBank/DDBJ whole genome shotgun (WGS) entry which is preliminary data.</text>
</comment>
<gene>
    <name evidence="7" type="ORF">U6A24_17450</name>
</gene>
<sequence length="764" mass="84519">MKKSVLPQVICCLILVLNTFAQEKRHVFKGESSETIKINFSSQDALSISTAFTQKSNGLAMQEKIQEAPEFILKPTRIRLKKAKPFISSYTVWEGENLNYTLMNLSYRTSRNGKSWSDWKSALFDGHLEQTAERVVSKMEFLDKQVRYIQYKLSLNSNMKNVIISNAQLFNYSPGETSKKVQKQIQENAKNATKAPCSRPSVVNRGQWGAIPRSGAATSNVTHLIVHHEFGSNTSSDWAARVRAVQNFHINGNGWSDIGYNFLVDPNGVIYEGRAGGDNAIGAHFCGRNRNTMGVCMLGDYSSVTPTTATQNSLKRLLAWKADKENINPLGSSFHYSVNRALTHISGHRDAGCSACPGNGGYATLGGIRSGVDLLVSNGCSGGGGTPPPSDTTPPTTSISGGSVQTGDFTVSFSDNDNVGIARRYYQVLEKYSSSFLANRRNGFFNENFGQDFGVYDKGAGSWSVTGGRLKQTNTTSDNTLWSSYLIQDSGLPYLYEFAAKVTSTSGPRKFGIHIMSSDGTLSQRGNSYLIWFSGEDNKVRIYETVNNVLYFRAIADVSLDNDWAKYRVTYSPAYGVIQIWKNNQYLLKWTDSSPIASGVAFSFRTNKTAIELDDVKVYKFRAGNSVKVTAGNSDNSKDLRTTSGKVKSMVRDEAGNWSAPGNFDVTMNFGRLFTEEASPKLTLYPNEVNDKAILTWQQPEYGIVYIGAYDLQGRRVAQMPKEYMDKGKSTLDISSFTNRLPAGLYMIKLTSGSYLETIKMLKK</sequence>
<dbReference type="SMART" id="SM00701">
    <property type="entry name" value="PGRP"/>
    <property type="match status" value="1"/>
</dbReference>
<dbReference type="PANTHER" id="PTHR11022:SF41">
    <property type="entry name" value="PEPTIDOGLYCAN-RECOGNITION PROTEIN LC-RELATED"/>
    <property type="match status" value="1"/>
</dbReference>
<feature type="domain" description="N-acetylmuramoyl-L-alanine amidase" evidence="5">
    <location>
        <begin position="209"/>
        <end position="358"/>
    </location>
</feature>
<dbReference type="GO" id="GO:0008745">
    <property type="term" value="F:N-acetylmuramoyl-L-alanine amidase activity"/>
    <property type="evidence" value="ECO:0007669"/>
    <property type="project" value="UniProtKB-EC"/>
</dbReference>
<name>A0ABU5ZZL6_9FLAO</name>
<feature type="compositionally biased region" description="Low complexity" evidence="3">
    <location>
        <begin position="393"/>
        <end position="402"/>
    </location>
</feature>
<feature type="chain" id="PRO_5047337986" evidence="4">
    <location>
        <begin position="22"/>
        <end position="764"/>
    </location>
</feature>
<protein>
    <submittedName>
        <fullName evidence="7">N-acetylmuramoyl-L-alanine amidase</fullName>
        <ecNumber evidence="7">3.5.1.28</ecNumber>
    </submittedName>
</protein>
<dbReference type="InterPro" id="IPR002502">
    <property type="entry name" value="Amidase_domain"/>
</dbReference>
<evidence type="ECO:0000259" key="6">
    <source>
        <dbReference type="SMART" id="SM00701"/>
    </source>
</evidence>
<dbReference type="InterPro" id="IPR015510">
    <property type="entry name" value="PGRP"/>
</dbReference>
<keyword evidence="2 4" id="KW-0732">Signal</keyword>
<dbReference type="SUPFAM" id="SSF55846">
    <property type="entry name" value="N-acetylmuramoyl-L-alanine amidase-like"/>
    <property type="match status" value="1"/>
</dbReference>
<dbReference type="RefSeq" id="WP_324181288.1">
    <property type="nucleotide sequence ID" value="NZ_BAABAW010000025.1"/>
</dbReference>
<evidence type="ECO:0000256" key="2">
    <source>
        <dbReference type="ARBA" id="ARBA00022729"/>
    </source>
</evidence>
<dbReference type="EC" id="3.5.1.28" evidence="7"/>
<comment type="similarity">
    <text evidence="1">Belongs to the N-acetylmuramoyl-L-alanine amidase 2 family.</text>
</comment>
<evidence type="ECO:0000259" key="5">
    <source>
        <dbReference type="SMART" id="SM00644"/>
    </source>
</evidence>
<evidence type="ECO:0000256" key="1">
    <source>
        <dbReference type="ARBA" id="ARBA00007553"/>
    </source>
</evidence>
<evidence type="ECO:0000256" key="3">
    <source>
        <dbReference type="SAM" id="MobiDB-lite"/>
    </source>
</evidence>
<feature type="region of interest" description="Disordered" evidence="3">
    <location>
        <begin position="379"/>
        <end position="402"/>
    </location>
</feature>
<dbReference type="InterPro" id="IPR006619">
    <property type="entry name" value="PGRP_domain_met/bac"/>
</dbReference>
<proteinExistence type="inferred from homology"/>
<dbReference type="InterPro" id="IPR026444">
    <property type="entry name" value="Secre_tail"/>
</dbReference>
<dbReference type="InterPro" id="IPR036505">
    <property type="entry name" value="Amidase/PGRP_sf"/>
</dbReference>
<organism evidence="7 8">
    <name type="scientific">Aquimarina gracilis</name>
    <dbReference type="NCBI Taxonomy" id="874422"/>
    <lineage>
        <taxon>Bacteria</taxon>
        <taxon>Pseudomonadati</taxon>
        <taxon>Bacteroidota</taxon>
        <taxon>Flavobacteriia</taxon>
        <taxon>Flavobacteriales</taxon>
        <taxon>Flavobacteriaceae</taxon>
        <taxon>Aquimarina</taxon>
    </lineage>
</organism>